<dbReference type="RefSeq" id="WP_194450664.1">
    <property type="nucleotide sequence ID" value="NZ_CP063849.1"/>
</dbReference>
<name>A0A7S7SM03_PALFE</name>
<gene>
    <name evidence="1" type="ORF">IRI77_03315</name>
</gene>
<proteinExistence type="predicted"/>
<dbReference type="EMBL" id="CP063849">
    <property type="protein sequence ID" value="QOY89001.1"/>
    <property type="molecule type" value="Genomic_DNA"/>
</dbReference>
<dbReference type="KEGG" id="pfer:IRI77_03315"/>
<evidence type="ECO:0008006" key="3">
    <source>
        <dbReference type="Google" id="ProtNLM"/>
    </source>
</evidence>
<keyword evidence="2" id="KW-1185">Reference proteome</keyword>
<protein>
    <recommendedName>
        <fullName evidence="3">PilZ domain-containing protein</fullName>
    </recommendedName>
</protein>
<dbReference type="Proteomes" id="UP000593892">
    <property type="component" value="Chromosome"/>
</dbReference>
<reference evidence="1 2" key="1">
    <citation type="submission" date="2020-10" db="EMBL/GenBank/DDBJ databases">
        <title>Complete genome sequence of Paludibaculum fermentans P105T, a facultatively anaerobic acidobacterium capable of dissimilatory Fe(III) reduction.</title>
        <authorList>
            <person name="Dedysh S.N."/>
            <person name="Beletsky A.V."/>
            <person name="Kulichevskaya I.S."/>
            <person name="Mardanov A.V."/>
            <person name="Ravin N.V."/>
        </authorList>
    </citation>
    <scope>NUCLEOTIDE SEQUENCE [LARGE SCALE GENOMIC DNA]</scope>
    <source>
        <strain evidence="1 2">P105</strain>
    </source>
</reference>
<sequence>MRSEPRFLVKHDPALVTALVGAELVPVQARLLDLSHSGLGMLVDVHLPTNAWIKVEFGATIIFGEVRHCRLMQDGQYRLGAHSDTVLFRQVQAEPVDAARLSRALWPNPGLVNLTGP</sequence>
<dbReference type="AlphaFoldDB" id="A0A7S7SM03"/>
<organism evidence="1 2">
    <name type="scientific">Paludibaculum fermentans</name>
    <dbReference type="NCBI Taxonomy" id="1473598"/>
    <lineage>
        <taxon>Bacteria</taxon>
        <taxon>Pseudomonadati</taxon>
        <taxon>Acidobacteriota</taxon>
        <taxon>Terriglobia</taxon>
        <taxon>Bryobacterales</taxon>
        <taxon>Bryobacteraceae</taxon>
        <taxon>Paludibaculum</taxon>
    </lineage>
</organism>
<evidence type="ECO:0000313" key="2">
    <source>
        <dbReference type="Proteomes" id="UP000593892"/>
    </source>
</evidence>
<evidence type="ECO:0000313" key="1">
    <source>
        <dbReference type="EMBL" id="QOY89001.1"/>
    </source>
</evidence>
<accession>A0A7S7SM03</accession>